<dbReference type="Pfam" id="PF05772">
    <property type="entry name" value="NinB"/>
    <property type="match status" value="1"/>
</dbReference>
<evidence type="ECO:0000313" key="2">
    <source>
        <dbReference type="EMBL" id="QJB04899.1"/>
    </source>
</evidence>
<dbReference type="InterPro" id="IPR008711">
    <property type="entry name" value="Recombinase_NinB"/>
</dbReference>
<sequence length="137" mass="15351">MAEKRVFKLVHTTARRLAAEAVQTAPDGYCVTVSEPTRSLEQNAAQWPYLEGFARQKQLCINGVMQHVTNEDWKDVLTGCWNGETRMAAFDGKVIMLPQRTSVMGKKVFSDWLEFLIAMAAQSGVEPVFKGWKKVAA</sequence>
<dbReference type="Gene3D" id="1.10.3790.10">
    <property type="entry name" value="NinB"/>
    <property type="match status" value="1"/>
</dbReference>
<dbReference type="AlphaFoldDB" id="A0A6M3M7M5"/>
<organism evidence="1">
    <name type="scientific">viral metagenome</name>
    <dbReference type="NCBI Taxonomy" id="1070528"/>
    <lineage>
        <taxon>unclassified sequences</taxon>
        <taxon>metagenomes</taxon>
        <taxon>organismal metagenomes</taxon>
    </lineage>
</organism>
<protein>
    <submittedName>
        <fullName evidence="1">Putative lambda recombination protein</fullName>
    </submittedName>
</protein>
<dbReference type="SUPFAM" id="SSF103370">
    <property type="entry name" value="NinB"/>
    <property type="match status" value="1"/>
</dbReference>
<dbReference type="InterPro" id="IPR036619">
    <property type="entry name" value="NinB_sf"/>
</dbReference>
<evidence type="ECO:0000313" key="1">
    <source>
        <dbReference type="EMBL" id="QJB00922.1"/>
    </source>
</evidence>
<gene>
    <name evidence="1" type="ORF">MM171A00156_0016</name>
    <name evidence="2" type="ORF">MM171B00154_0010</name>
</gene>
<dbReference type="EMBL" id="MT143892">
    <property type="protein sequence ID" value="QJB04899.1"/>
    <property type="molecule type" value="Genomic_DNA"/>
</dbReference>
<accession>A0A6M3M7M5</accession>
<reference evidence="1" key="1">
    <citation type="submission" date="2020-03" db="EMBL/GenBank/DDBJ databases">
        <title>The deep terrestrial virosphere.</title>
        <authorList>
            <person name="Holmfeldt K."/>
            <person name="Nilsson E."/>
            <person name="Simone D."/>
            <person name="Lopez-Fernandez M."/>
            <person name="Wu X."/>
            <person name="de Brujin I."/>
            <person name="Lundin D."/>
            <person name="Andersson A."/>
            <person name="Bertilsson S."/>
            <person name="Dopson M."/>
        </authorList>
    </citation>
    <scope>NUCLEOTIDE SEQUENCE</scope>
    <source>
        <strain evidence="1">MM171A00156</strain>
        <strain evidence="2">MM171B00154</strain>
    </source>
</reference>
<name>A0A6M3M7M5_9ZZZZ</name>
<proteinExistence type="predicted"/>
<dbReference type="EMBL" id="MT143703">
    <property type="protein sequence ID" value="QJB00922.1"/>
    <property type="molecule type" value="Genomic_DNA"/>
</dbReference>